<keyword evidence="3" id="KW-0413">Isomerase</keyword>
<dbReference type="GO" id="GO:0016853">
    <property type="term" value="F:isomerase activity"/>
    <property type="evidence" value="ECO:0007669"/>
    <property type="project" value="UniProtKB-KW"/>
</dbReference>
<protein>
    <submittedName>
        <fullName evidence="3">Thiol-disulfide isomerase/thioredoxin</fullName>
    </submittedName>
</protein>
<dbReference type="InterPro" id="IPR036249">
    <property type="entry name" value="Thioredoxin-like_sf"/>
</dbReference>
<dbReference type="SUPFAM" id="SSF52833">
    <property type="entry name" value="Thioredoxin-like"/>
    <property type="match status" value="1"/>
</dbReference>
<name>A0A562MA80_9SPHI</name>
<gene>
    <name evidence="3" type="ORF">IQ31_04162</name>
</gene>
<dbReference type="PANTHER" id="PTHR42852">
    <property type="entry name" value="THIOL:DISULFIDE INTERCHANGE PROTEIN DSBE"/>
    <property type="match status" value="1"/>
</dbReference>
<sequence>MNILKFLALLKGYITYIFQVPVKHYLSTDIVLITQNLRKKIRQGKTYFKGTSILLKKRCTISAQKLLKKADSSGSLRVLFEDRSTLRRISVASSSGMLRLLFDCASGRSRSVLEALPKPSRRAPEHVSTMSRRSLEAEPKASRREEKVSPSSDFCLTNFAPTSAFHAIGIEFSSGSHRVTPIKTRCRLDENPMKCKNSAGNNLVMVDYSLAQETHKLDYSATLGSPLLSPCYTQGQLNDCTRPTQQKQAFQQVGNARLTYEVESERSVLWFFKSICKALVLRANTLLGSIGLVVQQALKCFLFVEDYKRAHRMVLSCLFLCLVSMFSLSAQTPRKDSGADGLSEIQALGIGDTIPQSLWNLQMPVYNDSKGRSTISLSDYQDNKLIIVDFWATWCTNCIESFPKLDQLKATFKSDFDVLLVNCKRTRDDQARIDRVLKKYKDNYQLNVQFPYIIGDTIFNALFPHRGIPHVVWIGNDRVVKAITYTTELQEDNVRQILDGKKANFYIKDDFKYKVQDSLSTDTLKLFSSYLSKRREGIREMGVQIKEKGDEKEFTFLNSSVTMRIYEYLSETGHRIERNLWVFDTNVANEIRRTLKTPQRYTDEYCYFLRYPKDRIDFDPYRKMIHDIQDNFGVRWKIRKEVIDVWRIDSTPKVRKLKTKGHIPLEAIDASNNKKFIQNVPLRNSLHVLSWLLNKPVLLGDIDDINVDFDLPADLLTYTDTQLIQLLERLGAKITVAPQEVEYVYFSADKGI</sequence>
<dbReference type="InterPro" id="IPR050553">
    <property type="entry name" value="Thioredoxin_ResA/DsbE_sf"/>
</dbReference>
<dbReference type="AlphaFoldDB" id="A0A562MA80"/>
<dbReference type="GO" id="GO:0016491">
    <property type="term" value="F:oxidoreductase activity"/>
    <property type="evidence" value="ECO:0007669"/>
    <property type="project" value="InterPro"/>
</dbReference>
<feature type="compositionally biased region" description="Basic and acidic residues" evidence="1">
    <location>
        <begin position="133"/>
        <end position="148"/>
    </location>
</feature>
<proteinExistence type="predicted"/>
<dbReference type="EMBL" id="VLKR01000026">
    <property type="protein sequence ID" value="TWI16814.1"/>
    <property type="molecule type" value="Genomic_DNA"/>
</dbReference>
<feature type="region of interest" description="Disordered" evidence="1">
    <location>
        <begin position="117"/>
        <end position="149"/>
    </location>
</feature>
<comment type="caution">
    <text evidence="3">The sequence shown here is derived from an EMBL/GenBank/DDBJ whole genome shotgun (WGS) entry which is preliminary data.</text>
</comment>
<dbReference type="CDD" id="cd02966">
    <property type="entry name" value="TlpA_like_family"/>
    <property type="match status" value="1"/>
</dbReference>
<dbReference type="InterPro" id="IPR000866">
    <property type="entry name" value="AhpC/TSA"/>
</dbReference>
<dbReference type="Pfam" id="PF00578">
    <property type="entry name" value="AhpC-TSA"/>
    <property type="match status" value="1"/>
</dbReference>
<evidence type="ECO:0000259" key="2">
    <source>
        <dbReference type="PROSITE" id="PS51352"/>
    </source>
</evidence>
<reference evidence="3 4" key="1">
    <citation type="journal article" date="2015" name="Stand. Genomic Sci.">
        <title>Genomic Encyclopedia of Bacterial and Archaeal Type Strains, Phase III: the genomes of soil and plant-associated and newly described type strains.</title>
        <authorList>
            <person name="Whitman W.B."/>
            <person name="Woyke T."/>
            <person name="Klenk H.P."/>
            <person name="Zhou Y."/>
            <person name="Lilburn T.G."/>
            <person name="Beck B.J."/>
            <person name="De Vos P."/>
            <person name="Vandamme P."/>
            <person name="Eisen J.A."/>
            <person name="Garrity G."/>
            <person name="Hugenholtz P."/>
            <person name="Kyrpides N.C."/>
        </authorList>
    </citation>
    <scope>NUCLEOTIDE SEQUENCE [LARGE SCALE GENOMIC DNA]</scope>
    <source>
        <strain evidence="3 4">CGMCC 1.6855</strain>
    </source>
</reference>
<organism evidence="3 4">
    <name type="scientific">Sphingobacterium siyangense</name>
    <dbReference type="NCBI Taxonomy" id="459529"/>
    <lineage>
        <taxon>Bacteria</taxon>
        <taxon>Pseudomonadati</taxon>
        <taxon>Bacteroidota</taxon>
        <taxon>Sphingobacteriia</taxon>
        <taxon>Sphingobacteriales</taxon>
        <taxon>Sphingobacteriaceae</taxon>
        <taxon>Sphingobacterium</taxon>
    </lineage>
</organism>
<dbReference type="GO" id="GO:0016209">
    <property type="term" value="F:antioxidant activity"/>
    <property type="evidence" value="ECO:0007669"/>
    <property type="project" value="InterPro"/>
</dbReference>
<evidence type="ECO:0000313" key="4">
    <source>
        <dbReference type="Proteomes" id="UP000315908"/>
    </source>
</evidence>
<accession>A0A562MA80</accession>
<dbReference type="Gene3D" id="3.40.30.10">
    <property type="entry name" value="Glutaredoxin"/>
    <property type="match status" value="1"/>
</dbReference>
<dbReference type="PROSITE" id="PS51352">
    <property type="entry name" value="THIOREDOXIN_2"/>
    <property type="match status" value="1"/>
</dbReference>
<dbReference type="InterPro" id="IPR013766">
    <property type="entry name" value="Thioredoxin_domain"/>
</dbReference>
<evidence type="ECO:0000256" key="1">
    <source>
        <dbReference type="SAM" id="MobiDB-lite"/>
    </source>
</evidence>
<dbReference type="Proteomes" id="UP000315908">
    <property type="component" value="Unassembled WGS sequence"/>
</dbReference>
<evidence type="ECO:0000313" key="3">
    <source>
        <dbReference type="EMBL" id="TWI16814.1"/>
    </source>
</evidence>
<feature type="domain" description="Thioredoxin" evidence="2">
    <location>
        <begin position="348"/>
        <end position="503"/>
    </location>
</feature>
<dbReference type="PANTHER" id="PTHR42852:SF13">
    <property type="entry name" value="PROTEIN DIPZ"/>
    <property type="match status" value="1"/>
</dbReference>